<organism evidence="7 8">
    <name type="scientific">Crenichthys baileyi</name>
    <name type="common">White River springfish</name>
    <dbReference type="NCBI Taxonomy" id="28760"/>
    <lineage>
        <taxon>Eukaryota</taxon>
        <taxon>Metazoa</taxon>
        <taxon>Chordata</taxon>
        <taxon>Craniata</taxon>
        <taxon>Vertebrata</taxon>
        <taxon>Euteleostomi</taxon>
        <taxon>Actinopterygii</taxon>
        <taxon>Neopterygii</taxon>
        <taxon>Teleostei</taxon>
        <taxon>Neoteleostei</taxon>
        <taxon>Acanthomorphata</taxon>
        <taxon>Ovalentaria</taxon>
        <taxon>Atherinomorphae</taxon>
        <taxon>Cyprinodontiformes</taxon>
        <taxon>Goodeidae</taxon>
        <taxon>Crenichthys</taxon>
    </lineage>
</organism>
<evidence type="ECO:0000256" key="5">
    <source>
        <dbReference type="SAM" id="Phobius"/>
    </source>
</evidence>
<comment type="similarity">
    <text evidence="1">Belongs to the H-rev107 family.</text>
</comment>
<comment type="caution">
    <text evidence="7">The sequence shown here is derived from an EMBL/GenBank/DDBJ whole genome shotgun (WGS) entry which is preliminary data.</text>
</comment>
<keyword evidence="4" id="KW-0443">Lipid metabolism</keyword>
<proteinExistence type="inferred from homology"/>
<keyword evidence="2" id="KW-0808">Transferase</keyword>
<dbReference type="GO" id="GO:0070292">
    <property type="term" value="P:N-acylphosphatidylethanolamine metabolic process"/>
    <property type="evidence" value="ECO:0007669"/>
    <property type="project" value="TreeGrafter"/>
</dbReference>
<accession>A0AAV9RXH5</accession>
<dbReference type="EMBL" id="JAHHUM010001191">
    <property type="protein sequence ID" value="KAK5613740.1"/>
    <property type="molecule type" value="Genomic_DNA"/>
</dbReference>
<gene>
    <name evidence="7" type="ORF">CRENBAI_016880</name>
</gene>
<name>A0AAV9RXH5_9TELE</name>
<keyword evidence="5" id="KW-0812">Transmembrane</keyword>
<dbReference type="GO" id="GO:0004623">
    <property type="term" value="F:phospholipase A2 activity"/>
    <property type="evidence" value="ECO:0007669"/>
    <property type="project" value="TreeGrafter"/>
</dbReference>
<evidence type="ECO:0000256" key="3">
    <source>
        <dbReference type="ARBA" id="ARBA00022801"/>
    </source>
</evidence>
<reference evidence="7 8" key="1">
    <citation type="submission" date="2021-06" db="EMBL/GenBank/DDBJ databases">
        <authorList>
            <person name="Palmer J.M."/>
        </authorList>
    </citation>
    <scope>NUCLEOTIDE SEQUENCE [LARGE SCALE GENOMIC DNA]</scope>
    <source>
        <strain evidence="7 8">MEX-2019</strain>
        <tissue evidence="7">Muscle</tissue>
    </source>
</reference>
<evidence type="ECO:0000256" key="2">
    <source>
        <dbReference type="ARBA" id="ARBA00022679"/>
    </source>
</evidence>
<dbReference type="Proteomes" id="UP001311232">
    <property type="component" value="Unassembled WGS sequence"/>
</dbReference>
<evidence type="ECO:0000256" key="4">
    <source>
        <dbReference type="ARBA" id="ARBA00023098"/>
    </source>
</evidence>
<evidence type="ECO:0000259" key="6">
    <source>
        <dbReference type="PROSITE" id="PS51934"/>
    </source>
</evidence>
<feature type="transmembrane region" description="Helical" evidence="5">
    <location>
        <begin position="136"/>
        <end position="159"/>
    </location>
</feature>
<evidence type="ECO:0000313" key="8">
    <source>
        <dbReference type="Proteomes" id="UP001311232"/>
    </source>
</evidence>
<evidence type="ECO:0000313" key="7">
    <source>
        <dbReference type="EMBL" id="KAK5613740.1"/>
    </source>
</evidence>
<dbReference type="GO" id="GO:0008970">
    <property type="term" value="F:phospholipase A1 activity"/>
    <property type="evidence" value="ECO:0007669"/>
    <property type="project" value="TreeGrafter"/>
</dbReference>
<evidence type="ECO:0000256" key="1">
    <source>
        <dbReference type="ARBA" id="ARBA00007824"/>
    </source>
</evidence>
<dbReference type="PANTHER" id="PTHR13943">
    <property type="entry name" value="HRAS-LIKE SUPPRESSOR - RELATED"/>
    <property type="match status" value="1"/>
</dbReference>
<dbReference type="PROSITE" id="PS51934">
    <property type="entry name" value="LRAT"/>
    <property type="match status" value="1"/>
</dbReference>
<dbReference type="AlphaFoldDB" id="A0AAV9RXH5"/>
<dbReference type="GO" id="GO:0016410">
    <property type="term" value="F:N-acyltransferase activity"/>
    <property type="evidence" value="ECO:0007669"/>
    <property type="project" value="TreeGrafter"/>
</dbReference>
<dbReference type="InterPro" id="IPR051496">
    <property type="entry name" value="H-rev107_PLA/AT"/>
</dbReference>
<dbReference type="Gene3D" id="3.90.1720.10">
    <property type="entry name" value="endopeptidase domain like (from Nostoc punctiforme)"/>
    <property type="match status" value="1"/>
</dbReference>
<dbReference type="PANTHER" id="PTHR13943:SF31">
    <property type="entry name" value="PHOSPHOLIPASE A AND ACYLTRANSFERASE 3"/>
    <property type="match status" value="1"/>
</dbReference>
<dbReference type="Pfam" id="PF04970">
    <property type="entry name" value="LRAT"/>
    <property type="match status" value="1"/>
</dbReference>
<feature type="domain" description="LRAT" evidence="6">
    <location>
        <begin position="15"/>
        <end position="131"/>
    </location>
</feature>
<keyword evidence="5" id="KW-1133">Transmembrane helix</keyword>
<sequence length="165" mass="18171">MAPTLFDIDAKPGDLIEIFCGMYHHWAVFIGGYEVVHLIPTTHGGGDLCELFTFLDSSKVTVRRQKIWEVVGSNRFHVNNLLDDECQPREPGIIVSEALKMVGQERLYNAATHNSEHFVTELRYGKPESRQVQTAAVIGGVATAGVAIAVVGAALFSAFRKNKDK</sequence>
<dbReference type="InterPro" id="IPR007053">
    <property type="entry name" value="LRAT_dom"/>
</dbReference>
<keyword evidence="3" id="KW-0378">Hydrolase</keyword>
<dbReference type="GO" id="GO:0005737">
    <property type="term" value="C:cytoplasm"/>
    <property type="evidence" value="ECO:0007669"/>
    <property type="project" value="TreeGrafter"/>
</dbReference>
<protein>
    <recommendedName>
        <fullName evidence="6">LRAT domain-containing protein</fullName>
    </recommendedName>
</protein>
<keyword evidence="8" id="KW-1185">Reference proteome</keyword>
<keyword evidence="5" id="KW-0472">Membrane</keyword>